<gene>
    <name evidence="2" type="ORF">PM001_LOCUS12718</name>
</gene>
<evidence type="ECO:0000313" key="2">
    <source>
        <dbReference type="EMBL" id="CAK7927568.1"/>
    </source>
</evidence>
<evidence type="ECO:0000313" key="3">
    <source>
        <dbReference type="Proteomes" id="UP001162060"/>
    </source>
</evidence>
<feature type="region of interest" description="Disordered" evidence="1">
    <location>
        <begin position="114"/>
        <end position="154"/>
    </location>
</feature>
<comment type="caution">
    <text evidence="2">The sequence shown here is derived from an EMBL/GenBank/DDBJ whole genome shotgun (WGS) entry which is preliminary data.</text>
</comment>
<name>A0AAV1U2I7_9STRA</name>
<dbReference type="EMBL" id="CAKLBY020000111">
    <property type="protein sequence ID" value="CAK7927568.1"/>
    <property type="molecule type" value="Genomic_DNA"/>
</dbReference>
<protein>
    <submittedName>
        <fullName evidence="2">Uncharacterized protein</fullName>
    </submittedName>
</protein>
<proteinExistence type="predicted"/>
<reference evidence="2" key="1">
    <citation type="submission" date="2024-01" db="EMBL/GenBank/DDBJ databases">
        <authorList>
            <person name="Webb A."/>
        </authorList>
    </citation>
    <scope>NUCLEOTIDE SEQUENCE</scope>
    <source>
        <strain evidence="2">Pm1</strain>
    </source>
</reference>
<feature type="region of interest" description="Disordered" evidence="1">
    <location>
        <begin position="1"/>
        <end position="47"/>
    </location>
</feature>
<organism evidence="2 3">
    <name type="scientific">Peronospora matthiolae</name>
    <dbReference type="NCBI Taxonomy" id="2874970"/>
    <lineage>
        <taxon>Eukaryota</taxon>
        <taxon>Sar</taxon>
        <taxon>Stramenopiles</taxon>
        <taxon>Oomycota</taxon>
        <taxon>Peronosporomycetes</taxon>
        <taxon>Peronosporales</taxon>
        <taxon>Peronosporaceae</taxon>
        <taxon>Peronospora</taxon>
    </lineage>
</organism>
<dbReference type="Proteomes" id="UP001162060">
    <property type="component" value="Unassembled WGS sequence"/>
</dbReference>
<accession>A0AAV1U2I7</accession>
<dbReference type="AlphaFoldDB" id="A0AAV1U2I7"/>
<sequence length="154" mass="17313">MRPDIRQEPHQFQAQVVLQDGKRQDGSRSRRCRGHYSGGKGCRRTRPSRVTLHYHEHQLDEDLDAMHAVQRSRPGNRNIVVKARRRVGRISTSISEQRLRHLFATSEKVCAESIQATARSKREADEAATTPSSTAAPPPDCVDIDEGCTSSSRL</sequence>
<evidence type="ECO:0000256" key="1">
    <source>
        <dbReference type="SAM" id="MobiDB-lite"/>
    </source>
</evidence>